<dbReference type="PANTHER" id="PTHR35004">
    <property type="entry name" value="TRANSPOSASE RV3428C-RELATED"/>
    <property type="match status" value="1"/>
</dbReference>
<dbReference type="KEGG" id="pnd:Pla175_23540"/>
<dbReference type="OrthoDB" id="261225at2"/>
<evidence type="ECO:0000313" key="3">
    <source>
        <dbReference type="Proteomes" id="UP000317429"/>
    </source>
</evidence>
<dbReference type="InterPro" id="IPR054353">
    <property type="entry name" value="IstA-like_C"/>
</dbReference>
<gene>
    <name evidence="2" type="ORF">Pla175_23540</name>
</gene>
<dbReference type="Pfam" id="PF22483">
    <property type="entry name" value="Mu-transpos_C_2"/>
    <property type="match status" value="1"/>
</dbReference>
<dbReference type="EMBL" id="CP036291">
    <property type="protein sequence ID" value="QDU88970.1"/>
    <property type="molecule type" value="Genomic_DNA"/>
</dbReference>
<accession>A0A518DBY4</accession>
<dbReference type="AlphaFoldDB" id="A0A518DBY4"/>
<organism evidence="2 3">
    <name type="scientific">Pirellulimonas nuda</name>
    <dbReference type="NCBI Taxonomy" id="2528009"/>
    <lineage>
        <taxon>Bacteria</taxon>
        <taxon>Pseudomonadati</taxon>
        <taxon>Planctomycetota</taxon>
        <taxon>Planctomycetia</taxon>
        <taxon>Pirellulales</taxon>
        <taxon>Lacipirellulaceae</taxon>
        <taxon>Pirellulimonas</taxon>
    </lineage>
</organism>
<dbReference type="NCBIfam" id="NF033546">
    <property type="entry name" value="transpos_IS21"/>
    <property type="match status" value="1"/>
</dbReference>
<reference evidence="2 3" key="1">
    <citation type="submission" date="2019-02" db="EMBL/GenBank/DDBJ databases">
        <title>Deep-cultivation of Planctomycetes and their phenomic and genomic characterization uncovers novel biology.</title>
        <authorList>
            <person name="Wiegand S."/>
            <person name="Jogler M."/>
            <person name="Boedeker C."/>
            <person name="Pinto D."/>
            <person name="Vollmers J."/>
            <person name="Rivas-Marin E."/>
            <person name="Kohn T."/>
            <person name="Peeters S.H."/>
            <person name="Heuer A."/>
            <person name="Rast P."/>
            <person name="Oberbeckmann S."/>
            <person name="Bunk B."/>
            <person name="Jeske O."/>
            <person name="Meyerdierks A."/>
            <person name="Storesund J.E."/>
            <person name="Kallscheuer N."/>
            <person name="Luecker S."/>
            <person name="Lage O.M."/>
            <person name="Pohl T."/>
            <person name="Merkel B.J."/>
            <person name="Hornburger P."/>
            <person name="Mueller R.-W."/>
            <person name="Bruemmer F."/>
            <person name="Labrenz M."/>
            <person name="Spormann A.M."/>
            <person name="Op den Camp H."/>
            <person name="Overmann J."/>
            <person name="Amann R."/>
            <person name="Jetten M.S.M."/>
            <person name="Mascher T."/>
            <person name="Medema M.H."/>
            <person name="Devos D.P."/>
            <person name="Kaster A.-K."/>
            <person name="Ovreas L."/>
            <person name="Rohde M."/>
            <person name="Galperin M.Y."/>
            <person name="Jogler C."/>
        </authorList>
    </citation>
    <scope>NUCLEOTIDE SEQUENCE [LARGE SCALE GENOMIC DNA]</scope>
    <source>
        <strain evidence="2 3">Pla175</strain>
    </source>
</reference>
<dbReference type="PANTHER" id="PTHR35004:SF7">
    <property type="entry name" value="INTEGRASE PROTEIN"/>
    <property type="match status" value="1"/>
</dbReference>
<dbReference type="Proteomes" id="UP000317429">
    <property type="component" value="Chromosome"/>
</dbReference>
<proteinExistence type="predicted"/>
<sequence>MQKVLQDMELWTELRRRVLTGELSRREAAREYGLNYPAVAKACGHVEPPGYRSEKPRKRPKMESFLPRIAEILEADKKAPKKQRHTAKRLFDRLREEVAFDGSYESVKEAVREWRQGSQEVFLPLSHPPGEAQVDFGYAYVDLAGERVQVALFVMTLPYSDALFIQAFPRECTESFQEGHKRAFEFFGGVPKRISYDNSRVAIAKITGPRDRERTREFLRLESHYLFRSHFCLVRRANEKGKVEGLVGFGRRNFLVPVPRVDSLEALNEELLARCEQDLGRTLRGKSGPKQELLKEDQAAMLPLPRQPLDARRVTQASACGLSLVSFDTNRYSVPVAHARRPITVVASVDEVRLIDSGKLVAKHPRSWKHGQDIYNPVHYLALLEKKPGGFDHAKPLEDWALPPCFDQLRRLLEADGLGTREYIRVLRLLERFELKQLEGAVEYALDIGVIDADAVRVIAEHRREEPLALFSLDGRPHLRTVEVETTRVAAYGVLLTEGRS</sequence>
<keyword evidence="3" id="KW-1185">Reference proteome</keyword>
<name>A0A518DBY4_9BACT</name>
<evidence type="ECO:0000259" key="1">
    <source>
        <dbReference type="Pfam" id="PF22483"/>
    </source>
</evidence>
<dbReference type="RefSeq" id="WP_145284590.1">
    <property type="nucleotide sequence ID" value="NZ_CP036291.1"/>
</dbReference>
<protein>
    <submittedName>
        <fullName evidence="2">Integrase core domain protein</fullName>
    </submittedName>
</protein>
<evidence type="ECO:0000313" key="2">
    <source>
        <dbReference type="EMBL" id="QDU88970.1"/>
    </source>
</evidence>
<feature type="domain" description="Transposase for insertion sequence element IS21-like C-terminal" evidence="1">
    <location>
        <begin position="304"/>
        <end position="375"/>
    </location>
</feature>